<organism evidence="1 2">
    <name type="scientific">Habropoda laboriosa</name>
    <dbReference type="NCBI Taxonomy" id="597456"/>
    <lineage>
        <taxon>Eukaryota</taxon>
        <taxon>Metazoa</taxon>
        <taxon>Ecdysozoa</taxon>
        <taxon>Arthropoda</taxon>
        <taxon>Hexapoda</taxon>
        <taxon>Insecta</taxon>
        <taxon>Pterygota</taxon>
        <taxon>Neoptera</taxon>
        <taxon>Endopterygota</taxon>
        <taxon>Hymenoptera</taxon>
        <taxon>Apocrita</taxon>
        <taxon>Aculeata</taxon>
        <taxon>Apoidea</taxon>
        <taxon>Anthophila</taxon>
        <taxon>Apidae</taxon>
        <taxon>Habropoda</taxon>
    </lineage>
</organism>
<reference evidence="1 2" key="1">
    <citation type="submission" date="2015-07" db="EMBL/GenBank/DDBJ databases">
        <title>The genome of Habropoda laboriosa.</title>
        <authorList>
            <person name="Pan H."/>
            <person name="Kapheim K."/>
        </authorList>
    </citation>
    <scope>NUCLEOTIDE SEQUENCE [LARGE SCALE GENOMIC DNA]</scope>
    <source>
        <strain evidence="1">0110345459</strain>
    </source>
</reference>
<proteinExistence type="predicted"/>
<protein>
    <submittedName>
        <fullName evidence="1">Uncharacterized protein</fullName>
    </submittedName>
</protein>
<keyword evidence="2" id="KW-1185">Reference proteome</keyword>
<evidence type="ECO:0000313" key="2">
    <source>
        <dbReference type="Proteomes" id="UP000053825"/>
    </source>
</evidence>
<accession>A0A0L7RIJ6</accession>
<dbReference type="EMBL" id="KQ414583">
    <property type="protein sequence ID" value="KOC70787.1"/>
    <property type="molecule type" value="Genomic_DNA"/>
</dbReference>
<gene>
    <name evidence="1" type="ORF">WH47_06827</name>
</gene>
<evidence type="ECO:0000313" key="1">
    <source>
        <dbReference type="EMBL" id="KOC70787.1"/>
    </source>
</evidence>
<dbReference type="AlphaFoldDB" id="A0A0L7RIJ6"/>
<sequence>MCSLKDSCNVNHRQFRVYFGNKMIVQAMVPHSRIRPAHKCTYFIHESFIASALIENFCVARRLDA</sequence>
<name>A0A0L7RIJ6_9HYME</name>
<dbReference type="Proteomes" id="UP000053825">
    <property type="component" value="Unassembled WGS sequence"/>
</dbReference>